<feature type="compositionally biased region" description="Basic and acidic residues" evidence="1">
    <location>
        <begin position="1"/>
        <end position="12"/>
    </location>
</feature>
<name>C8X5E0_DESRD</name>
<evidence type="ECO:0000313" key="2">
    <source>
        <dbReference type="EMBL" id="ACV69637.1"/>
    </source>
</evidence>
<dbReference type="EMBL" id="CP001734">
    <property type="protein sequence ID" value="ACV69637.1"/>
    <property type="molecule type" value="Genomic_DNA"/>
</dbReference>
<protein>
    <submittedName>
        <fullName evidence="2">Uncharacterized protein</fullName>
    </submittedName>
</protein>
<organism evidence="2 3">
    <name type="scientific">Desulfohalobium retbaense (strain ATCC 49708 / DSM 5692 / JCM 16813 / HR100)</name>
    <dbReference type="NCBI Taxonomy" id="485915"/>
    <lineage>
        <taxon>Bacteria</taxon>
        <taxon>Pseudomonadati</taxon>
        <taxon>Thermodesulfobacteriota</taxon>
        <taxon>Desulfovibrionia</taxon>
        <taxon>Desulfovibrionales</taxon>
        <taxon>Desulfohalobiaceae</taxon>
        <taxon>Desulfohalobium</taxon>
    </lineage>
</organism>
<feature type="region of interest" description="Disordered" evidence="1">
    <location>
        <begin position="1"/>
        <end position="20"/>
    </location>
</feature>
<sequence length="92" mass="9813">MGSKRTPEDRGTQDTAPKSAIRTVIARPGTCRAAQARLTGQSSNAVLVAAGFGHRGGRGQKIDFDTDPDSDLDGQPRCSSCRLLPTVFRKNI</sequence>
<reference evidence="3" key="1">
    <citation type="submission" date="2009-09" db="EMBL/GenBank/DDBJ databases">
        <title>The complete chromosome of Desulfohalobium retbaense DSM 5692.</title>
        <authorList>
            <consortium name="US DOE Joint Genome Institute (JGI-PGF)"/>
            <person name="Lucas S."/>
            <person name="Copeland A."/>
            <person name="Lapidus A."/>
            <person name="Glavina del Rio T."/>
            <person name="Dalin E."/>
            <person name="Tice H."/>
            <person name="Bruce D."/>
            <person name="Goodwin L."/>
            <person name="Pitluck S."/>
            <person name="Kyrpides N."/>
            <person name="Mavromatis K."/>
            <person name="Ivanova N."/>
            <person name="Mikhailova N."/>
            <person name="Munk A.C."/>
            <person name="Brettin T."/>
            <person name="Detter J.C."/>
            <person name="Han C."/>
            <person name="Tapia R."/>
            <person name="Larimer F."/>
            <person name="Land M."/>
            <person name="Hauser L."/>
            <person name="Markowitz V."/>
            <person name="Cheng J.-F."/>
            <person name="Hugenholtz P."/>
            <person name="Woyke T."/>
            <person name="Wu D."/>
            <person name="Spring S."/>
            <person name="Klenk H.-P."/>
            <person name="Eisen J.A."/>
        </authorList>
    </citation>
    <scope>NUCLEOTIDE SEQUENCE [LARGE SCALE GENOMIC DNA]</scope>
    <source>
        <strain evidence="3">DSM 5692</strain>
    </source>
</reference>
<dbReference type="HOGENOM" id="CLU_2408510_0_0_7"/>
<reference evidence="2 3" key="2">
    <citation type="journal article" date="2010" name="Stand. Genomic Sci.">
        <title>Complete genome sequence of Desulfohalobium retbaense type strain (HR(100)).</title>
        <authorList>
            <person name="Spring S."/>
            <person name="Nolan M."/>
            <person name="Lapidus A."/>
            <person name="Glavina Del Rio T."/>
            <person name="Copeland A."/>
            <person name="Tice H."/>
            <person name="Cheng J.F."/>
            <person name="Lucas S."/>
            <person name="Land M."/>
            <person name="Chen F."/>
            <person name="Bruce D."/>
            <person name="Goodwin L."/>
            <person name="Pitluck S."/>
            <person name="Ivanova N."/>
            <person name="Mavromatis K."/>
            <person name="Mikhailova N."/>
            <person name="Pati A."/>
            <person name="Chen A."/>
            <person name="Palaniappan K."/>
            <person name="Hauser L."/>
            <person name="Chang Y.J."/>
            <person name="Jeffries C.D."/>
            <person name="Munk C."/>
            <person name="Kiss H."/>
            <person name="Chain P."/>
            <person name="Han C."/>
            <person name="Brettin T."/>
            <person name="Detter J.C."/>
            <person name="Schuler E."/>
            <person name="Goker M."/>
            <person name="Rohde M."/>
            <person name="Bristow J."/>
            <person name="Eisen J.A."/>
            <person name="Markowitz V."/>
            <person name="Hugenholtz P."/>
            <person name="Kyrpides N.C."/>
            <person name="Klenk H.P."/>
        </authorList>
    </citation>
    <scope>NUCLEOTIDE SEQUENCE [LARGE SCALE GENOMIC DNA]</scope>
    <source>
        <strain evidence="2 3">DSM 5692</strain>
    </source>
</reference>
<proteinExistence type="predicted"/>
<dbReference type="KEGG" id="drt:Dret_2354"/>
<evidence type="ECO:0000256" key="1">
    <source>
        <dbReference type="SAM" id="MobiDB-lite"/>
    </source>
</evidence>
<dbReference type="AlphaFoldDB" id="C8X5E0"/>
<accession>C8X5E0</accession>
<dbReference type="Proteomes" id="UP000001052">
    <property type="component" value="Chromosome"/>
</dbReference>
<keyword evidence="3" id="KW-1185">Reference proteome</keyword>
<gene>
    <name evidence="2" type="ordered locus">Dret_2354</name>
</gene>
<evidence type="ECO:0000313" key="3">
    <source>
        <dbReference type="Proteomes" id="UP000001052"/>
    </source>
</evidence>